<feature type="transmembrane region" description="Helical" evidence="2">
    <location>
        <begin position="12"/>
        <end position="42"/>
    </location>
</feature>
<dbReference type="EMBL" id="CAJOBA010055335">
    <property type="protein sequence ID" value="CAF4282550.1"/>
    <property type="molecule type" value="Genomic_DNA"/>
</dbReference>
<evidence type="ECO:0000313" key="7">
    <source>
        <dbReference type="Proteomes" id="UP000663829"/>
    </source>
</evidence>
<dbReference type="EMBL" id="CAJNOK010033371">
    <property type="protein sequence ID" value="CAF1493513.1"/>
    <property type="molecule type" value="Genomic_DNA"/>
</dbReference>
<dbReference type="Proteomes" id="UP000663829">
    <property type="component" value="Unassembled WGS sequence"/>
</dbReference>
<evidence type="ECO:0000256" key="2">
    <source>
        <dbReference type="SAM" id="Phobius"/>
    </source>
</evidence>
<comment type="caution">
    <text evidence="3">The sequence shown here is derived from an EMBL/GenBank/DDBJ whole genome shotgun (WGS) entry which is preliminary data.</text>
</comment>
<dbReference type="Proteomes" id="UP000677228">
    <property type="component" value="Unassembled WGS sequence"/>
</dbReference>
<proteinExistence type="predicted"/>
<protein>
    <submittedName>
        <fullName evidence="3">Uncharacterized protein</fullName>
    </submittedName>
</protein>
<feature type="compositionally biased region" description="Polar residues" evidence="1">
    <location>
        <begin position="73"/>
        <end position="96"/>
    </location>
</feature>
<reference evidence="3" key="1">
    <citation type="submission" date="2021-02" db="EMBL/GenBank/DDBJ databases">
        <authorList>
            <person name="Nowell W R."/>
        </authorList>
    </citation>
    <scope>NUCLEOTIDE SEQUENCE</scope>
</reference>
<keyword evidence="2" id="KW-0472">Membrane</keyword>
<organism evidence="3 7">
    <name type="scientific">Didymodactylos carnosus</name>
    <dbReference type="NCBI Taxonomy" id="1234261"/>
    <lineage>
        <taxon>Eukaryota</taxon>
        <taxon>Metazoa</taxon>
        <taxon>Spiralia</taxon>
        <taxon>Gnathifera</taxon>
        <taxon>Rotifera</taxon>
        <taxon>Eurotatoria</taxon>
        <taxon>Bdelloidea</taxon>
        <taxon>Philodinida</taxon>
        <taxon>Philodinidae</taxon>
        <taxon>Didymodactylos</taxon>
    </lineage>
</organism>
<evidence type="ECO:0000313" key="3">
    <source>
        <dbReference type="EMBL" id="CAF1431879.1"/>
    </source>
</evidence>
<dbReference type="EMBL" id="CAJOBC010084006">
    <property type="protein sequence ID" value="CAF4310412.1"/>
    <property type="molecule type" value="Genomic_DNA"/>
</dbReference>
<dbReference type="Proteomes" id="UP000682733">
    <property type="component" value="Unassembled WGS sequence"/>
</dbReference>
<sequence>MLYSTSSTIEALLPIPLLIGIAVLCLSLAAFCILLTCFAVIVSRSYPISSDTSIVSTQCLTILRRASQKLRADSTTTSKPSLDQTTKVSDQRSTSNDDVDQFSCDKEIQCPTVDAFSTDSLTFTAPLQVPPQSTVTSEHKIDFEREEDITLKQLQSSQDSLTEFFLNNSSWNKITPPKMSSLPCIKLRKSDDSVELSKITVIEAPQSLPNIPKRSTVKDVTKMNGDENHITPTTTTIAVPQTDIQTRQTRKHRTLPTFSVNSFDSLFSKDSLAE</sequence>
<evidence type="ECO:0000256" key="1">
    <source>
        <dbReference type="SAM" id="MobiDB-lite"/>
    </source>
</evidence>
<feature type="region of interest" description="Disordered" evidence="1">
    <location>
        <begin position="71"/>
        <end position="99"/>
    </location>
</feature>
<evidence type="ECO:0000313" key="6">
    <source>
        <dbReference type="EMBL" id="CAF4310412.1"/>
    </source>
</evidence>
<evidence type="ECO:0000313" key="5">
    <source>
        <dbReference type="EMBL" id="CAF4282550.1"/>
    </source>
</evidence>
<evidence type="ECO:0000313" key="4">
    <source>
        <dbReference type="EMBL" id="CAF1493513.1"/>
    </source>
</evidence>
<keyword evidence="7" id="KW-1185">Reference proteome</keyword>
<keyword evidence="2" id="KW-1133">Transmembrane helix</keyword>
<dbReference type="EMBL" id="CAJNOQ010018570">
    <property type="protein sequence ID" value="CAF1431879.1"/>
    <property type="molecule type" value="Genomic_DNA"/>
</dbReference>
<keyword evidence="2" id="KW-0812">Transmembrane</keyword>
<name>A0A815NH39_9BILA</name>
<dbReference type="Proteomes" id="UP000681722">
    <property type="component" value="Unassembled WGS sequence"/>
</dbReference>
<gene>
    <name evidence="3" type="ORF">GPM918_LOCUS34039</name>
    <name evidence="4" type="ORF">OVA965_LOCUS36610</name>
    <name evidence="6" type="ORF">SRO942_LOCUS34736</name>
    <name evidence="5" type="ORF">TMI583_LOCUS37623</name>
</gene>
<accession>A0A815NH39</accession>
<dbReference type="AlphaFoldDB" id="A0A815NH39"/>